<comment type="caution">
    <text evidence="1">The sequence shown here is derived from an EMBL/GenBank/DDBJ whole genome shotgun (WGS) entry which is preliminary data.</text>
</comment>
<name>A0A4Q7KG20_9PSEU</name>
<protein>
    <submittedName>
        <fullName evidence="1">Uncharacterized protein DUF1203</fullName>
    </submittedName>
</protein>
<gene>
    <name evidence="1" type="ORF">EV193_1108</name>
</gene>
<dbReference type="PIRSF" id="PIRSF034110">
    <property type="entry name" value="DUF1203"/>
    <property type="match status" value="1"/>
</dbReference>
<keyword evidence="2" id="KW-1185">Reference proteome</keyword>
<evidence type="ECO:0000313" key="2">
    <source>
        <dbReference type="Proteomes" id="UP000294257"/>
    </source>
</evidence>
<dbReference type="Pfam" id="PF06718">
    <property type="entry name" value="DUF1203"/>
    <property type="match status" value="1"/>
</dbReference>
<organism evidence="1 2">
    <name type="scientific">Herbihabitans rhizosphaerae</name>
    <dbReference type="NCBI Taxonomy" id="1872711"/>
    <lineage>
        <taxon>Bacteria</taxon>
        <taxon>Bacillati</taxon>
        <taxon>Actinomycetota</taxon>
        <taxon>Actinomycetes</taxon>
        <taxon>Pseudonocardiales</taxon>
        <taxon>Pseudonocardiaceae</taxon>
        <taxon>Herbihabitans</taxon>
    </lineage>
</organism>
<sequence>MTRFQVHAIPPAVLDEVRATGRDVSSNPIVRVTADGGEPVRCCLNDARPGEKLILFGYAPPIDPASPYREIGAVFAHDDACAGTSHQGYPCPWYGRRQVLRSYDQRGWIVDTRVHDGSDPEAMIAELFADASAVQVHSRNIGHGCFMFAVTRA</sequence>
<reference evidence="1 2" key="1">
    <citation type="submission" date="2019-02" db="EMBL/GenBank/DDBJ databases">
        <title>Genomic Encyclopedia of Type Strains, Phase IV (KMG-IV): sequencing the most valuable type-strain genomes for metagenomic binning, comparative biology and taxonomic classification.</title>
        <authorList>
            <person name="Goeker M."/>
        </authorList>
    </citation>
    <scope>NUCLEOTIDE SEQUENCE [LARGE SCALE GENOMIC DNA]</scope>
    <source>
        <strain evidence="1 2">DSM 101727</strain>
    </source>
</reference>
<dbReference type="EMBL" id="SGWQ01000010">
    <property type="protein sequence ID" value="RZS33858.1"/>
    <property type="molecule type" value="Genomic_DNA"/>
</dbReference>
<proteinExistence type="predicted"/>
<evidence type="ECO:0000313" key="1">
    <source>
        <dbReference type="EMBL" id="RZS33858.1"/>
    </source>
</evidence>
<accession>A0A4Q7KG20</accession>
<dbReference type="Proteomes" id="UP000294257">
    <property type="component" value="Unassembled WGS sequence"/>
</dbReference>
<dbReference type="InterPro" id="IPR009593">
    <property type="entry name" value="DUF1203"/>
</dbReference>
<dbReference type="OrthoDB" id="118609at2"/>
<dbReference type="AlphaFoldDB" id="A0A4Q7KG20"/>
<dbReference type="RefSeq" id="WP_130347066.1">
    <property type="nucleotide sequence ID" value="NZ_SGWQ01000010.1"/>
</dbReference>